<dbReference type="Proteomes" id="UP000316476">
    <property type="component" value="Unassembled WGS sequence"/>
</dbReference>
<evidence type="ECO:0000259" key="7">
    <source>
        <dbReference type="PROSITE" id="PS51900"/>
    </source>
</evidence>
<dbReference type="Gene3D" id="1.10.443.10">
    <property type="entry name" value="Intergrase catalytic core"/>
    <property type="match status" value="1"/>
</dbReference>
<keyword evidence="2" id="KW-0229">DNA integration</keyword>
<dbReference type="Gene3D" id="1.10.150.130">
    <property type="match status" value="1"/>
</dbReference>
<dbReference type="InterPro" id="IPR010998">
    <property type="entry name" value="Integrase_recombinase_N"/>
</dbReference>
<dbReference type="InterPro" id="IPR011946">
    <property type="entry name" value="Integrase_integron-type"/>
</dbReference>
<evidence type="ECO:0000256" key="4">
    <source>
        <dbReference type="ARBA" id="ARBA00023172"/>
    </source>
</evidence>
<evidence type="ECO:0000256" key="3">
    <source>
        <dbReference type="ARBA" id="ARBA00023125"/>
    </source>
</evidence>
<gene>
    <name evidence="8" type="primary">xerD_7</name>
    <name evidence="8" type="ORF">V7x_42600</name>
</gene>
<dbReference type="GO" id="GO:0015074">
    <property type="term" value="P:DNA integration"/>
    <property type="evidence" value="ECO:0007669"/>
    <property type="project" value="UniProtKB-KW"/>
</dbReference>
<dbReference type="EMBL" id="SJPZ01000002">
    <property type="protein sequence ID" value="TWU62525.1"/>
    <property type="molecule type" value="Genomic_DNA"/>
</dbReference>
<dbReference type="PROSITE" id="PS51900">
    <property type="entry name" value="CB"/>
    <property type="match status" value="1"/>
</dbReference>
<evidence type="ECO:0000256" key="5">
    <source>
        <dbReference type="PROSITE-ProRule" id="PRU01248"/>
    </source>
</evidence>
<dbReference type="NCBIfam" id="TIGR02249">
    <property type="entry name" value="integrase_gron"/>
    <property type="match status" value="1"/>
</dbReference>
<accession>A0A5C6FJT0</accession>
<dbReference type="GO" id="GO:0006310">
    <property type="term" value="P:DNA recombination"/>
    <property type="evidence" value="ECO:0007669"/>
    <property type="project" value="UniProtKB-KW"/>
</dbReference>
<dbReference type="InterPro" id="IPR013762">
    <property type="entry name" value="Integrase-like_cat_sf"/>
</dbReference>
<dbReference type="SUPFAM" id="SSF56349">
    <property type="entry name" value="DNA breaking-rejoining enzymes"/>
    <property type="match status" value="1"/>
</dbReference>
<reference evidence="8 9" key="1">
    <citation type="submission" date="2019-02" db="EMBL/GenBank/DDBJ databases">
        <title>Deep-cultivation of Planctomycetes and their phenomic and genomic characterization uncovers novel biology.</title>
        <authorList>
            <person name="Wiegand S."/>
            <person name="Jogler M."/>
            <person name="Boedeker C."/>
            <person name="Pinto D."/>
            <person name="Vollmers J."/>
            <person name="Rivas-Marin E."/>
            <person name="Kohn T."/>
            <person name="Peeters S.H."/>
            <person name="Heuer A."/>
            <person name="Rast P."/>
            <person name="Oberbeckmann S."/>
            <person name="Bunk B."/>
            <person name="Jeske O."/>
            <person name="Meyerdierks A."/>
            <person name="Storesund J.E."/>
            <person name="Kallscheuer N."/>
            <person name="Luecker S."/>
            <person name="Lage O.M."/>
            <person name="Pohl T."/>
            <person name="Merkel B.J."/>
            <person name="Hornburger P."/>
            <person name="Mueller R.-W."/>
            <person name="Bruemmer F."/>
            <person name="Labrenz M."/>
            <person name="Spormann A.M."/>
            <person name="Op Den Camp H."/>
            <person name="Overmann J."/>
            <person name="Amann R."/>
            <person name="Jetten M.S.M."/>
            <person name="Mascher T."/>
            <person name="Medema M.H."/>
            <person name="Devos D.P."/>
            <person name="Kaster A.-K."/>
            <person name="Ovreas L."/>
            <person name="Rohde M."/>
            <person name="Galperin M.Y."/>
            <person name="Jogler C."/>
        </authorList>
    </citation>
    <scope>NUCLEOTIDE SEQUENCE [LARGE SCALE GENOMIC DNA]</scope>
    <source>
        <strain evidence="8 9">V7</strain>
    </source>
</reference>
<sequence length="446" mass="51572">MSFDQFHLYVRRLQPNWPDSQWSCIWMRRMYEFWKRPVDETLAIDRERLVSFLRYLKSKGVPPWQRQQAAVTAGRYQTMITGEIDPAIQEVVRTLADLAAAQRNGDQAAAEKENHFPDNEPEVVSEMRKTLRRRRYKYDTEKAYVGWVIRLLHFCPNTTPEAITESEIRNFLSSLVTNESGGVSASTLRQAKSALLFLFQQVLGRELGFLEHSEATKPKKLPVVLTRGEIASIRQGLPKNKRLMLDLMYGGGLRHKECRRLRIKDLQIEEGTILVRDGKGEKDRITVLPQSAIADVIKKIEECRTRHQRDLERGEGEVHMPDALARKYPSESRRFGWQWLFASPKTRTDPRSGRHWRHHVSEDYLAKPFTRALQESGCVKNAVPHSLRHSFATHLLEDGADIRTVQELMGHADVKTTMIYLHVMNRPGLSVRSPLDRLKNDSKEAE</sequence>
<proteinExistence type="inferred from homology"/>
<evidence type="ECO:0000256" key="2">
    <source>
        <dbReference type="ARBA" id="ARBA00022908"/>
    </source>
</evidence>
<protein>
    <submittedName>
        <fullName evidence="8">Tyrosine recombinase XerD</fullName>
    </submittedName>
</protein>
<dbReference type="PROSITE" id="PS51898">
    <property type="entry name" value="TYR_RECOMBINASE"/>
    <property type="match status" value="1"/>
</dbReference>
<name>A0A5C6FJT0_9PLAN</name>
<dbReference type="Pfam" id="PF00589">
    <property type="entry name" value="Phage_integrase"/>
    <property type="match status" value="1"/>
</dbReference>
<dbReference type="GO" id="GO:0003677">
    <property type="term" value="F:DNA binding"/>
    <property type="evidence" value="ECO:0007669"/>
    <property type="project" value="UniProtKB-UniRule"/>
</dbReference>
<evidence type="ECO:0000256" key="1">
    <source>
        <dbReference type="ARBA" id="ARBA00008857"/>
    </source>
</evidence>
<dbReference type="InterPro" id="IPR011010">
    <property type="entry name" value="DNA_brk_join_enz"/>
</dbReference>
<evidence type="ECO:0000259" key="6">
    <source>
        <dbReference type="PROSITE" id="PS51898"/>
    </source>
</evidence>
<evidence type="ECO:0000313" key="9">
    <source>
        <dbReference type="Proteomes" id="UP000316476"/>
    </source>
</evidence>
<dbReference type="InterPro" id="IPR050090">
    <property type="entry name" value="Tyrosine_recombinase_XerCD"/>
</dbReference>
<dbReference type="Pfam" id="PF13495">
    <property type="entry name" value="Phage_int_SAM_4"/>
    <property type="match status" value="1"/>
</dbReference>
<evidence type="ECO:0000313" key="8">
    <source>
        <dbReference type="EMBL" id="TWU62525.1"/>
    </source>
</evidence>
<dbReference type="InterPro" id="IPR004107">
    <property type="entry name" value="Integrase_SAM-like_N"/>
</dbReference>
<feature type="domain" description="Core-binding (CB)" evidence="7">
    <location>
        <begin position="118"/>
        <end position="203"/>
    </location>
</feature>
<dbReference type="PANTHER" id="PTHR30349">
    <property type="entry name" value="PHAGE INTEGRASE-RELATED"/>
    <property type="match status" value="1"/>
</dbReference>
<comment type="similarity">
    <text evidence="1">Belongs to the 'phage' integrase family.</text>
</comment>
<keyword evidence="3 5" id="KW-0238">DNA-binding</keyword>
<dbReference type="AlphaFoldDB" id="A0A5C6FJT0"/>
<comment type="caution">
    <text evidence="8">The sequence shown here is derived from an EMBL/GenBank/DDBJ whole genome shotgun (WGS) entry which is preliminary data.</text>
</comment>
<dbReference type="InterPro" id="IPR002104">
    <property type="entry name" value="Integrase_catalytic"/>
</dbReference>
<dbReference type="PANTHER" id="PTHR30349:SF64">
    <property type="entry name" value="PROPHAGE INTEGRASE INTD-RELATED"/>
    <property type="match status" value="1"/>
</dbReference>
<organism evidence="8 9">
    <name type="scientific">Crateriforma conspicua</name>
    <dbReference type="NCBI Taxonomy" id="2527996"/>
    <lineage>
        <taxon>Bacteria</taxon>
        <taxon>Pseudomonadati</taxon>
        <taxon>Planctomycetota</taxon>
        <taxon>Planctomycetia</taxon>
        <taxon>Planctomycetales</taxon>
        <taxon>Planctomycetaceae</taxon>
        <taxon>Crateriforma</taxon>
    </lineage>
</organism>
<feature type="domain" description="Tyr recombinase" evidence="6">
    <location>
        <begin position="220"/>
        <end position="436"/>
    </location>
</feature>
<dbReference type="InterPro" id="IPR044068">
    <property type="entry name" value="CB"/>
</dbReference>
<keyword evidence="4" id="KW-0233">DNA recombination</keyword>